<comment type="caution">
    <text evidence="1">The sequence shown here is derived from an EMBL/GenBank/DDBJ whole genome shotgun (WGS) entry which is preliminary data.</text>
</comment>
<reference evidence="1 2" key="1">
    <citation type="submission" date="2018-06" db="EMBL/GenBank/DDBJ databases">
        <title>Three novel Pseudomonas species isolated from symptomatic oak.</title>
        <authorList>
            <person name="Bueno-Gonzalez V."/>
            <person name="Brady C."/>
        </authorList>
    </citation>
    <scope>NUCLEOTIDE SEQUENCE [LARGE SCALE GENOMIC DNA]</scope>
    <source>
        <strain evidence="1 2">P9A</strain>
    </source>
</reference>
<organism evidence="1 2">
    <name type="scientific">Phytopseudomonas daroniae</name>
    <dbReference type="NCBI Taxonomy" id="2487519"/>
    <lineage>
        <taxon>Bacteria</taxon>
        <taxon>Pseudomonadati</taxon>
        <taxon>Pseudomonadota</taxon>
        <taxon>Gammaproteobacteria</taxon>
        <taxon>Pseudomonadales</taxon>
        <taxon>Pseudomonadaceae</taxon>
        <taxon>Phytopseudomonas</taxon>
    </lineage>
</organism>
<name>A0A4Q9QIJ1_9GAMM</name>
<dbReference type="AlphaFoldDB" id="A0A4Q9QIJ1"/>
<accession>A0A4Q9QIJ1</accession>
<protein>
    <submittedName>
        <fullName evidence="1">Uncharacterized protein</fullName>
    </submittedName>
</protein>
<dbReference type="Proteomes" id="UP000292302">
    <property type="component" value="Unassembled WGS sequence"/>
</dbReference>
<proteinExistence type="predicted"/>
<gene>
    <name evidence="1" type="ORF">DNK06_16330</name>
</gene>
<dbReference type="OrthoDB" id="6905057at2"/>
<dbReference type="EMBL" id="QJUI01000014">
    <property type="protein sequence ID" value="TBU76454.1"/>
    <property type="molecule type" value="Genomic_DNA"/>
</dbReference>
<keyword evidence="2" id="KW-1185">Reference proteome</keyword>
<evidence type="ECO:0000313" key="2">
    <source>
        <dbReference type="Proteomes" id="UP000292302"/>
    </source>
</evidence>
<sequence>MSRFESVVIPFPTPPNSLRSHAVNNCSVLAAAEYRAALLAKLLRHIPQQEMASTTGMLLSELIVLYRQAIYQAHRRAEHD</sequence>
<evidence type="ECO:0000313" key="1">
    <source>
        <dbReference type="EMBL" id="TBU76454.1"/>
    </source>
</evidence>
<dbReference type="RefSeq" id="WP_131181059.1">
    <property type="nucleotide sequence ID" value="NZ_QJUI01000014.1"/>
</dbReference>